<evidence type="ECO:0000313" key="11">
    <source>
        <dbReference type="Proteomes" id="UP000183080"/>
    </source>
</evidence>
<keyword evidence="5" id="KW-0472">Membrane</keyword>
<keyword evidence="3" id="KW-0732">Signal</keyword>
<dbReference type="Pfam" id="PF13458">
    <property type="entry name" value="Peripla_BP_6"/>
    <property type="match status" value="1"/>
</dbReference>
<dbReference type="EMBL" id="MIZA01000024">
    <property type="protein sequence ID" value="OIR16544.1"/>
    <property type="molecule type" value="Genomic_DNA"/>
</dbReference>
<dbReference type="GO" id="GO:0016020">
    <property type="term" value="C:membrane"/>
    <property type="evidence" value="ECO:0007669"/>
    <property type="project" value="UniProtKB-SubCell"/>
</dbReference>
<feature type="compositionally biased region" description="Low complexity" evidence="8">
    <location>
        <begin position="32"/>
        <end position="41"/>
    </location>
</feature>
<proteinExistence type="predicted"/>
<keyword evidence="4" id="KW-1133">Transmembrane helix</keyword>
<dbReference type="InterPro" id="IPR028082">
    <property type="entry name" value="Peripla_BP_I"/>
</dbReference>
<comment type="caution">
    <text evidence="10">The sequence shown here is derived from an EMBL/GenBank/DDBJ whole genome shotgun (WGS) entry which is preliminary data.</text>
</comment>
<evidence type="ECO:0000256" key="3">
    <source>
        <dbReference type="ARBA" id="ARBA00022729"/>
    </source>
</evidence>
<name>A0A1J5TK40_9ARCH</name>
<keyword evidence="2" id="KW-0812">Transmembrane</keyword>
<dbReference type="InterPro" id="IPR028081">
    <property type="entry name" value="Leu-bd"/>
</dbReference>
<dbReference type="PANTHER" id="PTHR30483:SF6">
    <property type="entry name" value="PERIPLASMIC BINDING PROTEIN OF ABC TRANSPORTER FOR NATURAL AMINO ACIDS"/>
    <property type="match status" value="1"/>
</dbReference>
<gene>
    <name evidence="10" type="ORF">BD935_03090</name>
</gene>
<dbReference type="InterPro" id="IPR000337">
    <property type="entry name" value="GPCR_3"/>
</dbReference>
<dbReference type="InterPro" id="IPR051010">
    <property type="entry name" value="BCAA_transport"/>
</dbReference>
<evidence type="ECO:0000259" key="9">
    <source>
        <dbReference type="Pfam" id="PF13458"/>
    </source>
</evidence>
<dbReference type="Gene3D" id="3.40.50.2300">
    <property type="match status" value="2"/>
</dbReference>
<protein>
    <recommendedName>
        <fullName evidence="9">Leucine-binding protein domain-containing protein</fullName>
    </recommendedName>
</protein>
<evidence type="ECO:0000256" key="5">
    <source>
        <dbReference type="ARBA" id="ARBA00023136"/>
    </source>
</evidence>
<evidence type="ECO:0000256" key="7">
    <source>
        <dbReference type="ARBA" id="ARBA00023180"/>
    </source>
</evidence>
<dbReference type="SUPFAM" id="SSF53822">
    <property type="entry name" value="Periplasmic binding protein-like I"/>
    <property type="match status" value="1"/>
</dbReference>
<accession>A0A1J5TK40</accession>
<reference evidence="10 11" key="1">
    <citation type="submission" date="2016-08" db="EMBL/GenBank/DDBJ databases">
        <title>New Insights into Marine Group III Euryarchaeota, from dark to light.</title>
        <authorList>
            <person name="Haro-Moreno J.M."/>
            <person name="Rodriguez-Valera F."/>
            <person name="Lopez-Garcia P."/>
            <person name="Moreira D."/>
            <person name="Martin-Cuadrado A.B."/>
        </authorList>
    </citation>
    <scope>NUCLEOTIDE SEQUENCE [LARGE SCALE GENOMIC DNA]</scope>
    <source>
        <strain evidence="10">CG-Epi1</strain>
    </source>
</reference>
<evidence type="ECO:0000256" key="1">
    <source>
        <dbReference type="ARBA" id="ARBA00004141"/>
    </source>
</evidence>
<organism evidence="10 11">
    <name type="scientific">Marine Group III euryarchaeote CG-Epi1</name>
    <dbReference type="NCBI Taxonomy" id="1888995"/>
    <lineage>
        <taxon>Archaea</taxon>
        <taxon>Methanobacteriati</taxon>
        <taxon>Thermoplasmatota</taxon>
        <taxon>Thermoplasmata</taxon>
        <taxon>Candidatus Thermoprofundales</taxon>
    </lineage>
</organism>
<evidence type="ECO:0000256" key="6">
    <source>
        <dbReference type="ARBA" id="ARBA00023170"/>
    </source>
</evidence>
<comment type="subcellular location">
    <subcellularLocation>
        <location evidence="1">Membrane</location>
        <topology evidence="1">Multi-pass membrane protein</topology>
    </subcellularLocation>
</comment>
<evidence type="ECO:0000313" key="10">
    <source>
        <dbReference type="EMBL" id="OIR16544.1"/>
    </source>
</evidence>
<dbReference type="Proteomes" id="UP000183080">
    <property type="component" value="Unassembled WGS sequence"/>
</dbReference>
<evidence type="ECO:0000256" key="8">
    <source>
        <dbReference type="SAM" id="MobiDB-lite"/>
    </source>
</evidence>
<feature type="region of interest" description="Disordered" evidence="8">
    <location>
        <begin position="26"/>
        <end position="46"/>
    </location>
</feature>
<evidence type="ECO:0000256" key="4">
    <source>
        <dbReference type="ARBA" id="ARBA00022989"/>
    </source>
</evidence>
<dbReference type="PANTHER" id="PTHR30483">
    <property type="entry name" value="LEUCINE-SPECIFIC-BINDING PROTEIN"/>
    <property type="match status" value="1"/>
</dbReference>
<sequence>MNTNKLQVFVFAMLFVVGAFTGCVEDDDDESSTTTTTTTDDGSGNETVVTTTTIKIGFLNPITGPLDADAAGFKWGVDQAIGDLNAHFASENTVFEAIELDSGCSGDVAGPAAQTLVDSGVVAVVGAACSGASMGANAILSAAGIPMISYASTNPGLSDEAVYPHFYRVVPSDAIQGPAGAAMMADAGVTNESLAILHMTNDYGSGLADSIKTAWEVDGSLCSAGMQGYEESTTNFDAMVANITDASDCNAVYLSSYITDGAGILEALAQAGFTGHVFGGDGPAGIGLFEKLTDNATAVNFTVSAPRAGTTFGDFEARYDANATEVGSIKTYVLTAYDATMIIGKAAMTDGTIVAGIESVGTGYEGASGVINFLSNGDIGGNGYDFCTYGGDDTAGTYTCSKFWTAENGVESA</sequence>
<keyword evidence="7" id="KW-0325">Glycoprotein</keyword>
<feature type="domain" description="Leucine-binding protein" evidence="9">
    <location>
        <begin position="53"/>
        <end position="374"/>
    </location>
</feature>
<dbReference type="PROSITE" id="PS51257">
    <property type="entry name" value="PROKAR_LIPOPROTEIN"/>
    <property type="match status" value="1"/>
</dbReference>
<dbReference type="GO" id="GO:0004930">
    <property type="term" value="F:G protein-coupled receptor activity"/>
    <property type="evidence" value="ECO:0007669"/>
    <property type="project" value="InterPro"/>
</dbReference>
<keyword evidence="6" id="KW-0675">Receptor</keyword>
<dbReference type="PRINTS" id="PR00248">
    <property type="entry name" value="GPCRMGR"/>
</dbReference>
<dbReference type="STRING" id="1888995.BD935_03090"/>
<dbReference type="AlphaFoldDB" id="A0A1J5TK40"/>
<evidence type="ECO:0000256" key="2">
    <source>
        <dbReference type="ARBA" id="ARBA00022692"/>
    </source>
</evidence>